<evidence type="ECO:0000313" key="1">
    <source>
        <dbReference type="EMBL" id="KAF2006892.1"/>
    </source>
</evidence>
<gene>
    <name evidence="1" type="ORF">P154DRAFT_597263</name>
</gene>
<proteinExistence type="predicted"/>
<evidence type="ECO:0008006" key="3">
    <source>
        <dbReference type="Google" id="ProtNLM"/>
    </source>
</evidence>
<protein>
    <recommendedName>
        <fullName evidence="3">BTB domain-containing protein</fullName>
    </recommendedName>
</protein>
<reference evidence="1" key="1">
    <citation type="journal article" date="2020" name="Stud. Mycol.">
        <title>101 Dothideomycetes genomes: a test case for predicting lifestyles and emergence of pathogens.</title>
        <authorList>
            <person name="Haridas S."/>
            <person name="Albert R."/>
            <person name="Binder M."/>
            <person name="Bloem J."/>
            <person name="Labutti K."/>
            <person name="Salamov A."/>
            <person name="Andreopoulos B."/>
            <person name="Baker S."/>
            <person name="Barry K."/>
            <person name="Bills G."/>
            <person name="Bluhm B."/>
            <person name="Cannon C."/>
            <person name="Castanera R."/>
            <person name="Culley D."/>
            <person name="Daum C."/>
            <person name="Ezra D."/>
            <person name="Gonzalez J."/>
            <person name="Henrissat B."/>
            <person name="Kuo A."/>
            <person name="Liang C."/>
            <person name="Lipzen A."/>
            <person name="Lutzoni F."/>
            <person name="Magnuson J."/>
            <person name="Mondo S."/>
            <person name="Nolan M."/>
            <person name="Ohm R."/>
            <person name="Pangilinan J."/>
            <person name="Park H.-J."/>
            <person name="Ramirez L."/>
            <person name="Alfaro M."/>
            <person name="Sun H."/>
            <person name="Tritt A."/>
            <person name="Yoshinaga Y."/>
            <person name="Zwiers L.-H."/>
            <person name="Turgeon B."/>
            <person name="Goodwin S."/>
            <person name="Spatafora J."/>
            <person name="Crous P."/>
            <person name="Grigoriev I."/>
        </authorList>
    </citation>
    <scope>NUCLEOTIDE SEQUENCE</scope>
    <source>
        <strain evidence="1">CBS 123094</strain>
    </source>
</reference>
<dbReference type="Proteomes" id="UP000799779">
    <property type="component" value="Unassembled WGS sequence"/>
</dbReference>
<dbReference type="OrthoDB" id="194443at2759"/>
<organism evidence="1 2">
    <name type="scientific">Amniculicola lignicola CBS 123094</name>
    <dbReference type="NCBI Taxonomy" id="1392246"/>
    <lineage>
        <taxon>Eukaryota</taxon>
        <taxon>Fungi</taxon>
        <taxon>Dikarya</taxon>
        <taxon>Ascomycota</taxon>
        <taxon>Pezizomycotina</taxon>
        <taxon>Dothideomycetes</taxon>
        <taxon>Pleosporomycetidae</taxon>
        <taxon>Pleosporales</taxon>
        <taxon>Amniculicolaceae</taxon>
        <taxon>Amniculicola</taxon>
    </lineage>
</organism>
<dbReference type="AlphaFoldDB" id="A0A6A5WYX6"/>
<accession>A0A6A5WYX6</accession>
<dbReference type="EMBL" id="ML977558">
    <property type="protein sequence ID" value="KAF2006892.1"/>
    <property type="molecule type" value="Genomic_DNA"/>
</dbReference>
<evidence type="ECO:0000313" key="2">
    <source>
        <dbReference type="Proteomes" id="UP000799779"/>
    </source>
</evidence>
<keyword evidence="2" id="KW-1185">Reference proteome</keyword>
<sequence length="220" mass="25698">MASATGTYWQIAIDNQTWTLPEDLLLVDSAFFRDRARKISRKDGEGIRLVYFDLSNFDPEIFEMFVEFVKTGKYTSTDDLHDEGRIRNSVRAWVLGDFLKAANFRNCAIKEFHEIYFSDLKAPDKVVPVVTPALIDYIMSRTKPDTMLQRLLYRVCAFYWEDTKVVQVDEEKWFDLFDKHTRFSNKLLKGLNDVVQARANVGGFSQYLEVEESESDEEKK</sequence>
<name>A0A6A5WYX6_9PLEO</name>